<feature type="compositionally biased region" description="Polar residues" evidence="1">
    <location>
        <begin position="92"/>
        <end position="105"/>
    </location>
</feature>
<proteinExistence type="predicted"/>
<feature type="transmembrane region" description="Helical" evidence="2">
    <location>
        <begin position="53"/>
        <end position="75"/>
    </location>
</feature>
<evidence type="ECO:0008006" key="5">
    <source>
        <dbReference type="Google" id="ProtNLM"/>
    </source>
</evidence>
<reference evidence="3 4" key="1">
    <citation type="submission" date="2016-05" db="EMBL/GenBank/DDBJ databases">
        <title>Comparative analysis of secretome profiles of manganese(II)-oxidizing ascomycete fungi.</title>
        <authorList>
            <consortium name="DOE Joint Genome Institute"/>
            <person name="Zeiner C.A."/>
            <person name="Purvine S.O."/>
            <person name="Zink E.M."/>
            <person name="Wu S."/>
            <person name="Pasa-Tolic L."/>
            <person name="Chaput D.L."/>
            <person name="Haridas S."/>
            <person name="Grigoriev I.V."/>
            <person name="Santelli C.M."/>
            <person name="Hansel C.M."/>
        </authorList>
    </citation>
    <scope>NUCLEOTIDE SEQUENCE [LARGE SCALE GENOMIC DNA]</scope>
    <source>
        <strain evidence="3 4">SRC1lrK2f</strain>
    </source>
</reference>
<feature type="region of interest" description="Disordered" evidence="1">
    <location>
        <begin position="145"/>
        <end position="193"/>
    </location>
</feature>
<evidence type="ECO:0000256" key="1">
    <source>
        <dbReference type="SAM" id="MobiDB-lite"/>
    </source>
</evidence>
<name>A0A177DX89_ALTAL</name>
<dbReference type="OMA" id="AIWAFRR"/>
<organism evidence="3 4">
    <name type="scientific">Alternaria alternata</name>
    <name type="common">Alternaria rot fungus</name>
    <name type="synonym">Torula alternata</name>
    <dbReference type="NCBI Taxonomy" id="5599"/>
    <lineage>
        <taxon>Eukaryota</taxon>
        <taxon>Fungi</taxon>
        <taxon>Dikarya</taxon>
        <taxon>Ascomycota</taxon>
        <taxon>Pezizomycotina</taxon>
        <taxon>Dothideomycetes</taxon>
        <taxon>Pleosporomycetidae</taxon>
        <taxon>Pleosporales</taxon>
        <taxon>Pleosporineae</taxon>
        <taxon>Pleosporaceae</taxon>
        <taxon>Alternaria</taxon>
        <taxon>Alternaria sect. Alternaria</taxon>
        <taxon>Alternaria alternata complex</taxon>
    </lineage>
</organism>
<feature type="region of interest" description="Disordered" evidence="1">
    <location>
        <begin position="92"/>
        <end position="113"/>
    </location>
</feature>
<dbReference type="GeneID" id="29113626"/>
<dbReference type="RefSeq" id="XP_018389776.1">
    <property type="nucleotide sequence ID" value="XM_018528032.1"/>
</dbReference>
<sequence>MSFPTSINLDNCEQDSSNKYICSTSAPNSNYENAKNDAQSAFDNAVKAQQRTIGIGVGVGVGLFLLFAGLAIWAFRRHSKKRTRQINEQAQTQASVLQPKMSQTNPPQPWIGQRDEVDGLAYRTEVEAQDKPHQYQPYQAQEMNANPYGSQFQGGPILEAQGTHDAQEMPLSYKHHPPQEMPGGTQDRGVERR</sequence>
<gene>
    <name evidence="3" type="ORF">CC77DRAFT_1057578</name>
</gene>
<dbReference type="VEuPathDB" id="FungiDB:CC77DRAFT_1057578"/>
<dbReference type="KEGG" id="aalt:CC77DRAFT_1057578"/>
<keyword evidence="4" id="KW-1185">Reference proteome</keyword>
<accession>A0A177DX89</accession>
<keyword evidence="2" id="KW-0472">Membrane</keyword>
<dbReference type="EMBL" id="KV441471">
    <property type="protein sequence ID" value="OAG24355.1"/>
    <property type="molecule type" value="Genomic_DNA"/>
</dbReference>
<protein>
    <recommendedName>
        <fullName evidence="5">Mid2 domain-containing protein</fullName>
    </recommendedName>
</protein>
<evidence type="ECO:0000313" key="4">
    <source>
        <dbReference type="Proteomes" id="UP000077248"/>
    </source>
</evidence>
<keyword evidence="2" id="KW-1133">Transmembrane helix</keyword>
<dbReference type="Proteomes" id="UP000077248">
    <property type="component" value="Unassembled WGS sequence"/>
</dbReference>
<dbReference type="AlphaFoldDB" id="A0A177DX89"/>
<evidence type="ECO:0000256" key="2">
    <source>
        <dbReference type="SAM" id="Phobius"/>
    </source>
</evidence>
<keyword evidence="2" id="KW-0812">Transmembrane</keyword>
<evidence type="ECO:0000313" key="3">
    <source>
        <dbReference type="EMBL" id="OAG24355.1"/>
    </source>
</evidence>